<dbReference type="OrthoDB" id="237412at2"/>
<evidence type="ECO:0000256" key="1">
    <source>
        <dbReference type="SAM" id="SignalP"/>
    </source>
</evidence>
<protein>
    <submittedName>
        <fullName evidence="2">Copper resistance protein</fullName>
    </submittedName>
</protein>
<dbReference type="InterPro" id="IPR010131">
    <property type="entry name" value="MdtP/NodT-like"/>
</dbReference>
<keyword evidence="1" id="KW-0732">Signal</keyword>
<proteinExistence type="predicted"/>
<sequence>MNVSKLKLAATVALPLILGGCVSAVEYSERNSGFSSVSNKTAEASGKDTVWIQNRHDAQAVAGRVKTLLAKKNVDVETAVQVALLNNKGLQAAYADLGDSAADAWQSTMLVNPTVEVGLIGIGTPGLEAYKTVEGVIATNLLALATHKRNVEIADTGFRKAQLNAALQTLQLAADTRRAWITAVASWETVAQLNQAQAAADAASDLAQKLGETGALTKGGQAREHVFYAELAGQTAKARLEARLAKEELTRLMGLWGSDADYQIPNRLAQLPKGLIKRDLIEAEALQRRVDLQMAKLDLEATAKSYSLTEATRYVTDLEILTGFETERELEDGEKKVDTTGNVAFEFVIPIFDSGKARMRKGELAYMRAANLLAEKAVNVRSEARSAYQAYRSNYDIARHYRNSVVPLRTKIEEESLLTYNGMITNTFELLADSREKVNSILLAVNAKRDFWLAEANLAPAIYGGGAGAAGGETEIAAAAQSGGGGH</sequence>
<evidence type="ECO:0000313" key="3">
    <source>
        <dbReference type="Proteomes" id="UP000092691"/>
    </source>
</evidence>
<dbReference type="EMBL" id="CP016286">
    <property type="protein sequence ID" value="ANP86045.1"/>
    <property type="molecule type" value="Genomic_DNA"/>
</dbReference>
<accession>A0A1B1C8E8</accession>
<dbReference type="SUPFAM" id="SSF56954">
    <property type="entry name" value="Outer membrane efflux proteins (OEP)"/>
    <property type="match status" value="1"/>
</dbReference>
<dbReference type="GO" id="GO:0015562">
    <property type="term" value="F:efflux transmembrane transporter activity"/>
    <property type="evidence" value="ECO:0007669"/>
    <property type="project" value="InterPro"/>
</dbReference>
<feature type="signal peptide" evidence="1">
    <location>
        <begin position="1"/>
        <end position="24"/>
    </location>
</feature>
<dbReference type="Gene3D" id="1.20.1600.10">
    <property type="entry name" value="Outer membrane efflux proteins (OEP)"/>
    <property type="match status" value="1"/>
</dbReference>
<feature type="chain" id="PRO_5008520725" evidence="1">
    <location>
        <begin position="25"/>
        <end position="487"/>
    </location>
</feature>
<reference evidence="2 3" key="1">
    <citation type="submission" date="2016-06" db="EMBL/GenBank/DDBJ databases">
        <title>Microsymbionts genomes from the relict species Vavilovia formosa.</title>
        <authorList>
            <person name="Chirak E."/>
            <person name="Kimeklis A."/>
            <person name="Andronov E."/>
        </authorList>
    </citation>
    <scope>NUCLEOTIDE SEQUENCE [LARGE SCALE GENOMIC DNA]</scope>
    <source>
        <strain evidence="2 3">Vaf10</strain>
    </source>
</reference>
<dbReference type="PANTHER" id="PTHR30203:SF24">
    <property type="entry name" value="BLR4935 PROTEIN"/>
    <property type="match status" value="1"/>
</dbReference>
<evidence type="ECO:0000313" key="2">
    <source>
        <dbReference type="EMBL" id="ANP86045.1"/>
    </source>
</evidence>
<dbReference type="PANTHER" id="PTHR30203">
    <property type="entry name" value="OUTER MEMBRANE CATION EFFLUX PROTEIN"/>
    <property type="match status" value="1"/>
</dbReference>
<dbReference type="PROSITE" id="PS51257">
    <property type="entry name" value="PROKAR_LIPOPROTEIN"/>
    <property type="match status" value="1"/>
</dbReference>
<dbReference type="AlphaFoldDB" id="A0A1B1C8E8"/>
<organism evidence="2 3">
    <name type="scientific">Rhizobium leguminosarum</name>
    <dbReference type="NCBI Taxonomy" id="384"/>
    <lineage>
        <taxon>Bacteria</taxon>
        <taxon>Pseudomonadati</taxon>
        <taxon>Pseudomonadota</taxon>
        <taxon>Alphaproteobacteria</taxon>
        <taxon>Hyphomicrobiales</taxon>
        <taxon>Rhizobiaceae</taxon>
        <taxon>Rhizobium/Agrobacterium group</taxon>
        <taxon>Rhizobium</taxon>
    </lineage>
</organism>
<dbReference type="RefSeq" id="WP_065280347.1">
    <property type="nucleotide sequence ID" value="NZ_CP016286.1"/>
</dbReference>
<gene>
    <name evidence="2" type="ORF">BA011_10105</name>
</gene>
<dbReference type="Proteomes" id="UP000092691">
    <property type="component" value="Chromosome"/>
</dbReference>
<name>A0A1B1C8E8_RHILE</name>